<dbReference type="InterPro" id="IPR006311">
    <property type="entry name" value="TAT_signal"/>
</dbReference>
<protein>
    <submittedName>
        <fullName evidence="2">Uncharacterized protein</fullName>
    </submittedName>
</protein>
<keyword evidence="3" id="KW-1185">Reference proteome</keyword>
<name>A0ABY4MCC2_9ACTN</name>
<dbReference type="RefSeq" id="WP_248865821.1">
    <property type="nucleotide sequence ID" value="NZ_CP086322.1"/>
</dbReference>
<evidence type="ECO:0000313" key="3">
    <source>
        <dbReference type="Proteomes" id="UP000830115"/>
    </source>
</evidence>
<gene>
    <name evidence="2" type="ORF">K9S39_26705</name>
</gene>
<accession>A0ABY4MCC2</accession>
<sequence length="188" mass="20329">MKNASRSRRPVRKTFLAAATSAALMAVSAPTATAQPAAVEHVAHTAGTKATDPVVTGVPYHLINQENRGVTFEPYLNWDYALLTNSPGSRGTAVVFEKKDDGYVIKSTSSHWSGYNTWCAAGNGIKLDQEGNCASRWEFVPSYTGYLLRLAGTQNYVSQPVGGKGWLVAYASALPHFREFTAFKPVQA</sequence>
<organism evidence="2 3">
    <name type="scientific">Streptomyces halobius</name>
    <dbReference type="NCBI Taxonomy" id="2879846"/>
    <lineage>
        <taxon>Bacteria</taxon>
        <taxon>Bacillati</taxon>
        <taxon>Actinomycetota</taxon>
        <taxon>Actinomycetes</taxon>
        <taxon>Kitasatosporales</taxon>
        <taxon>Streptomycetaceae</taxon>
        <taxon>Streptomyces</taxon>
    </lineage>
</organism>
<keyword evidence="1" id="KW-0732">Signal</keyword>
<dbReference type="Proteomes" id="UP000830115">
    <property type="component" value="Chromosome"/>
</dbReference>
<reference evidence="2" key="1">
    <citation type="submission" date="2021-10" db="EMBL/GenBank/DDBJ databases">
        <title>Streptomyces nigrumlapis sp.nov.,an antimicrobial producing actinobacterium isolated from Black Gobi rocks.</title>
        <authorList>
            <person name="Wen Y."/>
            <person name="Zhang W."/>
            <person name="Liu X.G."/>
        </authorList>
    </citation>
    <scope>NUCLEOTIDE SEQUENCE</scope>
    <source>
        <strain evidence="2">ST13-2-2</strain>
    </source>
</reference>
<dbReference type="EMBL" id="CP086322">
    <property type="protein sequence ID" value="UQA94967.1"/>
    <property type="molecule type" value="Genomic_DNA"/>
</dbReference>
<feature type="chain" id="PRO_5046525421" evidence="1">
    <location>
        <begin position="35"/>
        <end position="188"/>
    </location>
</feature>
<evidence type="ECO:0000256" key="1">
    <source>
        <dbReference type="SAM" id="SignalP"/>
    </source>
</evidence>
<dbReference type="PROSITE" id="PS51318">
    <property type="entry name" value="TAT"/>
    <property type="match status" value="1"/>
</dbReference>
<feature type="signal peptide" evidence="1">
    <location>
        <begin position="1"/>
        <end position="34"/>
    </location>
</feature>
<evidence type="ECO:0000313" key="2">
    <source>
        <dbReference type="EMBL" id="UQA94967.1"/>
    </source>
</evidence>
<proteinExistence type="predicted"/>